<gene>
    <name evidence="1" type="ORF">L2E82_27349</name>
</gene>
<dbReference type="EMBL" id="CM042013">
    <property type="protein sequence ID" value="KAI3737351.1"/>
    <property type="molecule type" value="Genomic_DNA"/>
</dbReference>
<reference evidence="1 2" key="2">
    <citation type="journal article" date="2022" name="Mol. Ecol. Resour.">
        <title>The genomes of chicory, endive, great burdock and yacon provide insights into Asteraceae paleo-polyploidization history and plant inulin production.</title>
        <authorList>
            <person name="Fan W."/>
            <person name="Wang S."/>
            <person name="Wang H."/>
            <person name="Wang A."/>
            <person name="Jiang F."/>
            <person name="Liu H."/>
            <person name="Zhao H."/>
            <person name="Xu D."/>
            <person name="Zhang Y."/>
        </authorList>
    </citation>
    <scope>NUCLEOTIDE SEQUENCE [LARGE SCALE GENOMIC DNA]</scope>
    <source>
        <strain evidence="2">cv. Punajuju</strain>
        <tissue evidence="1">Leaves</tissue>
    </source>
</reference>
<comment type="caution">
    <text evidence="1">The sequence shown here is derived from an EMBL/GenBank/DDBJ whole genome shotgun (WGS) entry which is preliminary data.</text>
</comment>
<evidence type="ECO:0000313" key="2">
    <source>
        <dbReference type="Proteomes" id="UP001055811"/>
    </source>
</evidence>
<accession>A0ACB9CSZ3</accession>
<evidence type="ECO:0000313" key="1">
    <source>
        <dbReference type="EMBL" id="KAI3737351.1"/>
    </source>
</evidence>
<name>A0ACB9CSZ3_CICIN</name>
<keyword evidence="2" id="KW-1185">Reference proteome</keyword>
<sequence length="124" mass="13921">MIARSKTNASCLFFVLLSLYVFMSHDFNHSRSQRPSFHIWYMVAGVMLIIGLVVVMVRTTIVTWTTVLVMMAFAGKRRRVLAVEGRKITGDVALHLLKVVIKERGLVTVACATFLSSMAMVWVA</sequence>
<dbReference type="Proteomes" id="UP001055811">
    <property type="component" value="Linkage Group LG05"/>
</dbReference>
<proteinExistence type="predicted"/>
<organism evidence="1 2">
    <name type="scientific">Cichorium intybus</name>
    <name type="common">Chicory</name>
    <dbReference type="NCBI Taxonomy" id="13427"/>
    <lineage>
        <taxon>Eukaryota</taxon>
        <taxon>Viridiplantae</taxon>
        <taxon>Streptophyta</taxon>
        <taxon>Embryophyta</taxon>
        <taxon>Tracheophyta</taxon>
        <taxon>Spermatophyta</taxon>
        <taxon>Magnoliopsida</taxon>
        <taxon>eudicotyledons</taxon>
        <taxon>Gunneridae</taxon>
        <taxon>Pentapetalae</taxon>
        <taxon>asterids</taxon>
        <taxon>campanulids</taxon>
        <taxon>Asterales</taxon>
        <taxon>Asteraceae</taxon>
        <taxon>Cichorioideae</taxon>
        <taxon>Cichorieae</taxon>
        <taxon>Cichoriinae</taxon>
        <taxon>Cichorium</taxon>
    </lineage>
</organism>
<reference evidence="2" key="1">
    <citation type="journal article" date="2022" name="Mol. Ecol. Resour.">
        <title>The genomes of chicory, endive, great burdock and yacon provide insights into Asteraceae palaeo-polyploidization history and plant inulin production.</title>
        <authorList>
            <person name="Fan W."/>
            <person name="Wang S."/>
            <person name="Wang H."/>
            <person name="Wang A."/>
            <person name="Jiang F."/>
            <person name="Liu H."/>
            <person name="Zhao H."/>
            <person name="Xu D."/>
            <person name="Zhang Y."/>
        </authorList>
    </citation>
    <scope>NUCLEOTIDE SEQUENCE [LARGE SCALE GENOMIC DNA]</scope>
    <source>
        <strain evidence="2">cv. Punajuju</strain>
    </source>
</reference>
<protein>
    <submittedName>
        <fullName evidence="1">Uncharacterized protein</fullName>
    </submittedName>
</protein>